<dbReference type="PROSITE" id="PS01125">
    <property type="entry name" value="ROK"/>
    <property type="match status" value="1"/>
</dbReference>
<gene>
    <name evidence="1" type="ORF">FK85_29420</name>
</gene>
<dbReference type="Proteomes" id="UP000053331">
    <property type="component" value="Unassembled WGS sequence"/>
</dbReference>
<dbReference type="InterPro" id="IPR000600">
    <property type="entry name" value="ROK"/>
</dbReference>
<comment type="caution">
    <text evidence="1">The sequence shown here is derived from an EMBL/GenBank/DDBJ whole genome shotgun (WGS) entry which is preliminary data.</text>
</comment>
<dbReference type="InterPro" id="IPR049874">
    <property type="entry name" value="ROK_cs"/>
</dbReference>
<evidence type="ECO:0000313" key="1">
    <source>
        <dbReference type="EMBL" id="KKF39315.1"/>
    </source>
</evidence>
<dbReference type="GO" id="GO:0009384">
    <property type="term" value="F:N-acylmannosamine kinase activity"/>
    <property type="evidence" value="ECO:0007669"/>
    <property type="project" value="TreeGrafter"/>
</dbReference>
<dbReference type="SUPFAM" id="SSF53067">
    <property type="entry name" value="Actin-like ATPase domain"/>
    <property type="match status" value="1"/>
</dbReference>
<dbReference type="InterPro" id="IPR043129">
    <property type="entry name" value="ATPase_NBD"/>
</dbReference>
<organism evidence="1 2">
    <name type="scientific">Halorubrum saccharovorum</name>
    <dbReference type="NCBI Taxonomy" id="2248"/>
    <lineage>
        <taxon>Archaea</taxon>
        <taxon>Methanobacteriati</taxon>
        <taxon>Methanobacteriota</taxon>
        <taxon>Stenosarchaea group</taxon>
        <taxon>Halobacteria</taxon>
        <taxon>Halobacteriales</taxon>
        <taxon>Haloferacaceae</taxon>
        <taxon>Halorubrum</taxon>
    </lineage>
</organism>
<keyword evidence="2" id="KW-1185">Reference proteome</keyword>
<dbReference type="PANTHER" id="PTHR18964:SF149">
    <property type="entry name" value="BIFUNCTIONAL UDP-N-ACETYLGLUCOSAMINE 2-EPIMERASE_N-ACETYLMANNOSAMINE KINASE"/>
    <property type="match status" value="1"/>
</dbReference>
<dbReference type="GO" id="GO:0008761">
    <property type="term" value="F:UDP-N-acetylglucosamine 2-epimerase activity"/>
    <property type="evidence" value="ECO:0007669"/>
    <property type="project" value="TreeGrafter"/>
</dbReference>
<sequence length="326" mass="33768">MYYVGVDLGATNVRAVVGDETATILGSESRGTPRGPNGIAVTEAVLGVIRGACEDAGIDPTAAVAAGIGSIGPLDLAAGVVQGPANLPDTVERIPLVGPVSQLLDTDEVHLHNDTIAGVIGERFHSERNPDDMVYLTISSGIGAGVAVDGNVLSGWDGNAGEVGHMTVDPHGFMTCGCGLDGHWEGYCSGNNIPKYARELHEEDPIETSLPIEDPDFSAVDVFEAAGEDTFADHVIEQVAHWNAMGVANVIHAYAPLVVSVGGAVALNNPERVLDPIREKLADMVFINVPEVRLTELGDEVVVKGALASALTGGTGDRSRVESPPG</sequence>
<dbReference type="PANTHER" id="PTHR18964">
    <property type="entry name" value="ROK (REPRESSOR, ORF, KINASE) FAMILY"/>
    <property type="match status" value="1"/>
</dbReference>
<dbReference type="Gene3D" id="3.30.420.40">
    <property type="match status" value="2"/>
</dbReference>
<dbReference type="Pfam" id="PF00480">
    <property type="entry name" value="ROK"/>
    <property type="match status" value="1"/>
</dbReference>
<dbReference type="AlphaFoldDB" id="A0A0F8AXK4"/>
<dbReference type="EMBL" id="JNFH02000066">
    <property type="protein sequence ID" value="KKF39315.1"/>
    <property type="molecule type" value="Genomic_DNA"/>
</dbReference>
<name>A0A0F8AXK4_9EURY</name>
<protein>
    <submittedName>
        <fullName evidence="1">Glucokinase</fullName>
    </submittedName>
</protein>
<reference evidence="1 2" key="1">
    <citation type="journal article" date="2015" name="Genome Announc.">
        <title>Draft genome sequence of a Halorubrum H3 strain isolated from the burlinskoye salt lake (Altai Krai, Russia).</title>
        <authorList>
            <person name="Rozanov A.S."/>
            <person name="Bryanskaya A.V."/>
            <person name="Malup T.K."/>
            <person name="Kotenko A.V."/>
            <person name="Peltek S.E."/>
        </authorList>
    </citation>
    <scope>NUCLEOTIDE SEQUENCE [LARGE SCALE GENOMIC DNA]</scope>
    <source>
        <strain evidence="1 2">H3</strain>
    </source>
</reference>
<proteinExistence type="predicted"/>
<dbReference type="RefSeq" id="WP_050026108.1">
    <property type="nucleotide sequence ID" value="NZ_JNFH02000066.1"/>
</dbReference>
<accession>A0A0F8AXK4</accession>
<evidence type="ECO:0000313" key="2">
    <source>
        <dbReference type="Proteomes" id="UP000053331"/>
    </source>
</evidence>
<dbReference type="OrthoDB" id="206224at2157"/>